<sequence length="96" mass="10949">MKKYIIRLDVKEFLKAAIDHEISSDTELAAKIGVSVSQIWRAKLNKDDPRYCAPGPAFIAGVINAFGEPFERFFFLEPELRGRNLSDDYKKEVNAK</sequence>
<gene>
    <name evidence="1" type="ORF">RYX56_05225</name>
    <name evidence="2" type="ORF">RYX56_05565</name>
</gene>
<dbReference type="EMBL" id="JAWJBA010000001">
    <property type="protein sequence ID" value="MDV2683842.1"/>
    <property type="molecule type" value="Genomic_DNA"/>
</dbReference>
<keyword evidence="3" id="KW-1185">Reference proteome</keyword>
<dbReference type="Proteomes" id="UP001287282">
    <property type="component" value="Unassembled WGS sequence"/>
</dbReference>
<dbReference type="RefSeq" id="WP_317121071.1">
    <property type="nucleotide sequence ID" value="NZ_JAWJBA010000001.1"/>
</dbReference>
<evidence type="ECO:0000313" key="2">
    <source>
        <dbReference type="EMBL" id="MDV2683842.1"/>
    </source>
</evidence>
<dbReference type="EMBL" id="JAWJBA010000001">
    <property type="protein sequence ID" value="MDV2683776.1"/>
    <property type="molecule type" value="Genomic_DNA"/>
</dbReference>
<accession>A0ABU3X7B0</accession>
<name>A0ABU3X7B0_9BACI</name>
<organism evidence="1 3">
    <name type="scientific">Alkalihalophilus lindianensis</name>
    <dbReference type="NCBI Taxonomy" id="1630542"/>
    <lineage>
        <taxon>Bacteria</taxon>
        <taxon>Bacillati</taxon>
        <taxon>Bacillota</taxon>
        <taxon>Bacilli</taxon>
        <taxon>Bacillales</taxon>
        <taxon>Bacillaceae</taxon>
        <taxon>Alkalihalophilus</taxon>
    </lineage>
</organism>
<evidence type="ECO:0000313" key="3">
    <source>
        <dbReference type="Proteomes" id="UP001287282"/>
    </source>
</evidence>
<comment type="caution">
    <text evidence="1">The sequence shown here is derived from an EMBL/GenBank/DDBJ whole genome shotgun (WGS) entry which is preliminary data.</text>
</comment>
<reference evidence="1 3" key="1">
    <citation type="submission" date="2023-10" db="EMBL/GenBank/DDBJ databases">
        <title>Screening of Alkalihalobacillus lindianensis BZ-TG-R113 and Its Alleviation of Salt Stress on Rapeseed Growth.</title>
        <authorList>
            <person name="Zhao B."/>
            <person name="Guo T."/>
        </authorList>
    </citation>
    <scope>NUCLEOTIDE SEQUENCE [LARGE SCALE GENOMIC DNA]</scope>
    <source>
        <strain evidence="1 3">BZ-TG-R113</strain>
    </source>
</reference>
<proteinExistence type="predicted"/>
<evidence type="ECO:0000313" key="1">
    <source>
        <dbReference type="EMBL" id="MDV2683776.1"/>
    </source>
</evidence>
<protein>
    <submittedName>
        <fullName evidence="1">Uncharacterized protein</fullName>
    </submittedName>
</protein>